<dbReference type="PIRSF" id="PIRSF026649">
    <property type="entry name" value="MsbB"/>
    <property type="match status" value="1"/>
</dbReference>
<dbReference type="Proteomes" id="UP000028252">
    <property type="component" value="Unassembled WGS sequence"/>
</dbReference>
<comment type="caution">
    <text evidence="7">The sequence shown here is derived from an EMBL/GenBank/DDBJ whole genome shotgun (WGS) entry which is preliminary data.</text>
</comment>
<keyword evidence="2" id="KW-1003">Cell membrane</keyword>
<accession>A0A081FVC7</accession>
<dbReference type="EMBL" id="JMQN01000048">
    <property type="protein sequence ID" value="KEA62482.1"/>
    <property type="molecule type" value="Genomic_DNA"/>
</dbReference>
<dbReference type="RefSeq" id="WP_036190758.1">
    <property type="nucleotide sequence ID" value="NZ_JMQN01000048.1"/>
</dbReference>
<evidence type="ECO:0000256" key="1">
    <source>
        <dbReference type="ARBA" id="ARBA00004533"/>
    </source>
</evidence>
<dbReference type="eggNOG" id="COG1560">
    <property type="taxonomic scope" value="Bacteria"/>
</dbReference>
<protein>
    <submittedName>
        <fullName evidence="7">Lipid A biosynthesis lauroyl acyltransferase</fullName>
        <ecNumber evidence="7">2.3.1.-</ecNumber>
    </submittedName>
</protein>
<keyword evidence="3" id="KW-0997">Cell inner membrane</keyword>
<dbReference type="OrthoDB" id="9803456at2"/>
<keyword evidence="4 7" id="KW-0808">Transferase</keyword>
<evidence type="ECO:0000313" key="8">
    <source>
        <dbReference type="Proteomes" id="UP000028252"/>
    </source>
</evidence>
<keyword evidence="6 7" id="KW-0012">Acyltransferase</keyword>
<dbReference type="GO" id="GO:0009247">
    <property type="term" value="P:glycolipid biosynthetic process"/>
    <property type="evidence" value="ECO:0007669"/>
    <property type="project" value="UniProtKB-ARBA"/>
</dbReference>
<dbReference type="PATRIC" id="fig|1232683.4.peg.3319"/>
<dbReference type="STRING" id="1232683.ADIMK_3373"/>
<proteinExistence type="predicted"/>
<comment type="subcellular location">
    <subcellularLocation>
        <location evidence="1">Cell inner membrane</location>
    </subcellularLocation>
</comment>
<sequence length="302" mass="33648">MKDLKVLPAIGAMAIVSLLPLRSAQALGRWLGRRVYRKGEAQSLYAVTRTNLDICFPNLDDVSRETLLQKSLEHTGCSLAETGMSWFWSPTRALKTVKNVVGEELIAEELSAGRGILLIAPHLGNWEVMNLYLAKHYPVTAMYKPPKYKVLNNLILKRRARLGSQMAPADAKGVRMVMKALRKGGLVGILPDQEPERSGGVYAPFFGEPALTMKLLPQLAAQTGVKVFCGYGKRLPDGEGYELRFSAAEPGVGSKDLVEAATAMNASIERCVNECPEQYQWEYKRFNTREDRSKGPYKRMKR</sequence>
<organism evidence="7 8">
    <name type="scientific">Marinobacterium lacunae</name>
    <dbReference type="NCBI Taxonomy" id="1232683"/>
    <lineage>
        <taxon>Bacteria</taxon>
        <taxon>Pseudomonadati</taxon>
        <taxon>Pseudomonadota</taxon>
        <taxon>Gammaproteobacteria</taxon>
        <taxon>Oceanospirillales</taxon>
        <taxon>Oceanospirillaceae</taxon>
        <taxon>Marinobacterium</taxon>
    </lineage>
</organism>
<dbReference type="CDD" id="cd07984">
    <property type="entry name" value="LPLAT_LABLAT-like"/>
    <property type="match status" value="1"/>
</dbReference>
<keyword evidence="8" id="KW-1185">Reference proteome</keyword>
<dbReference type="GO" id="GO:0005886">
    <property type="term" value="C:plasma membrane"/>
    <property type="evidence" value="ECO:0007669"/>
    <property type="project" value="UniProtKB-SubCell"/>
</dbReference>
<dbReference type="PANTHER" id="PTHR30606">
    <property type="entry name" value="LIPID A BIOSYNTHESIS LAUROYL ACYLTRANSFERASE"/>
    <property type="match status" value="1"/>
</dbReference>
<evidence type="ECO:0000256" key="5">
    <source>
        <dbReference type="ARBA" id="ARBA00023136"/>
    </source>
</evidence>
<evidence type="ECO:0000256" key="3">
    <source>
        <dbReference type="ARBA" id="ARBA00022519"/>
    </source>
</evidence>
<name>A0A081FVC7_9GAMM</name>
<reference evidence="7 8" key="1">
    <citation type="submission" date="2014-04" db="EMBL/GenBank/DDBJ databases">
        <title>Marinobacterium kochiensis sp. nov., isolated from sediment sample collected from Kochi backwaters in Kerala, India.</title>
        <authorList>
            <person name="Singh A."/>
            <person name="Pinnaka A.K."/>
        </authorList>
    </citation>
    <scope>NUCLEOTIDE SEQUENCE [LARGE SCALE GENOMIC DNA]</scope>
    <source>
        <strain evidence="7 8">AK27</strain>
    </source>
</reference>
<dbReference type="GO" id="GO:0016746">
    <property type="term" value="F:acyltransferase activity"/>
    <property type="evidence" value="ECO:0007669"/>
    <property type="project" value="UniProtKB-KW"/>
</dbReference>
<dbReference type="EC" id="2.3.1.-" evidence="7"/>
<dbReference type="PANTHER" id="PTHR30606:SF10">
    <property type="entry name" value="PHOSPHATIDYLINOSITOL MANNOSIDE ACYLTRANSFERASE"/>
    <property type="match status" value="1"/>
</dbReference>
<evidence type="ECO:0000313" key="7">
    <source>
        <dbReference type="EMBL" id="KEA62482.1"/>
    </source>
</evidence>
<evidence type="ECO:0000256" key="4">
    <source>
        <dbReference type="ARBA" id="ARBA00022679"/>
    </source>
</evidence>
<keyword evidence="5" id="KW-0472">Membrane</keyword>
<evidence type="ECO:0000256" key="6">
    <source>
        <dbReference type="ARBA" id="ARBA00023315"/>
    </source>
</evidence>
<gene>
    <name evidence="7" type="ORF">ADIMK_3373</name>
</gene>
<dbReference type="AlphaFoldDB" id="A0A081FVC7"/>
<dbReference type="Pfam" id="PF03279">
    <property type="entry name" value="Lip_A_acyltrans"/>
    <property type="match status" value="1"/>
</dbReference>
<evidence type="ECO:0000256" key="2">
    <source>
        <dbReference type="ARBA" id="ARBA00022475"/>
    </source>
</evidence>
<dbReference type="InterPro" id="IPR004960">
    <property type="entry name" value="LipA_acyltrans"/>
</dbReference>